<feature type="transmembrane region" description="Helical" evidence="2">
    <location>
        <begin position="281"/>
        <end position="301"/>
    </location>
</feature>
<feature type="region of interest" description="Disordered" evidence="1">
    <location>
        <begin position="735"/>
        <end position="760"/>
    </location>
</feature>
<feature type="region of interest" description="Disordered" evidence="1">
    <location>
        <begin position="838"/>
        <end position="866"/>
    </location>
</feature>
<dbReference type="OrthoDB" id="6354171at2759"/>
<dbReference type="EMBL" id="CAHIKZ030000612">
    <property type="protein sequence ID" value="CAE1229290.1"/>
    <property type="molecule type" value="Genomic_DNA"/>
</dbReference>
<feature type="compositionally biased region" description="Polar residues" evidence="1">
    <location>
        <begin position="603"/>
        <end position="616"/>
    </location>
</feature>
<feature type="region of interest" description="Disordered" evidence="1">
    <location>
        <begin position="603"/>
        <end position="639"/>
    </location>
</feature>
<protein>
    <recommendedName>
        <fullName evidence="3">C2H2-type domain-containing protein</fullName>
    </recommendedName>
</protein>
<dbReference type="PANTHER" id="PTHR46664">
    <property type="entry name" value="ATM INTERACTOR"/>
    <property type="match status" value="1"/>
</dbReference>
<dbReference type="SMART" id="SM00355">
    <property type="entry name" value="ZnF_C2H2"/>
    <property type="match status" value="3"/>
</dbReference>
<feature type="domain" description="C2H2-type" evidence="3">
    <location>
        <begin position="72"/>
        <end position="103"/>
    </location>
</feature>
<dbReference type="InterPro" id="IPR055303">
    <property type="entry name" value="ATMIN"/>
</dbReference>
<feature type="transmembrane region" description="Helical" evidence="2">
    <location>
        <begin position="368"/>
        <end position="391"/>
    </location>
</feature>
<dbReference type="GO" id="GO:0005634">
    <property type="term" value="C:nucleus"/>
    <property type="evidence" value="ECO:0007669"/>
    <property type="project" value="TreeGrafter"/>
</dbReference>
<name>A0A812BIC6_ACAPH</name>
<evidence type="ECO:0000259" key="3">
    <source>
        <dbReference type="SMART" id="SM00355"/>
    </source>
</evidence>
<feature type="domain" description="C2H2-type" evidence="3">
    <location>
        <begin position="108"/>
        <end position="128"/>
    </location>
</feature>
<feature type="transmembrane region" description="Helical" evidence="2">
    <location>
        <begin position="336"/>
        <end position="362"/>
    </location>
</feature>
<feature type="domain" description="C2H2-type" evidence="3">
    <location>
        <begin position="22"/>
        <end position="47"/>
    </location>
</feature>
<dbReference type="InterPro" id="IPR013087">
    <property type="entry name" value="Znf_C2H2_type"/>
</dbReference>
<feature type="compositionally biased region" description="Polar residues" evidence="1">
    <location>
        <begin position="842"/>
        <end position="860"/>
    </location>
</feature>
<accession>A0A812BIC6</accession>
<organism evidence="4 5">
    <name type="scientific">Acanthosepion pharaonis</name>
    <name type="common">Pharaoh cuttlefish</name>
    <name type="synonym">Sepia pharaonis</name>
    <dbReference type="NCBI Taxonomy" id="158019"/>
    <lineage>
        <taxon>Eukaryota</taxon>
        <taxon>Metazoa</taxon>
        <taxon>Spiralia</taxon>
        <taxon>Lophotrochozoa</taxon>
        <taxon>Mollusca</taxon>
        <taxon>Cephalopoda</taxon>
        <taxon>Coleoidea</taxon>
        <taxon>Decapodiformes</taxon>
        <taxon>Sepiida</taxon>
        <taxon>Sepiina</taxon>
        <taxon>Sepiidae</taxon>
        <taxon>Acanthosepion</taxon>
    </lineage>
</organism>
<keyword evidence="5" id="KW-1185">Reference proteome</keyword>
<evidence type="ECO:0000313" key="5">
    <source>
        <dbReference type="Proteomes" id="UP000597762"/>
    </source>
</evidence>
<reference evidence="4" key="1">
    <citation type="submission" date="2021-01" db="EMBL/GenBank/DDBJ databases">
        <authorList>
            <person name="Li R."/>
            <person name="Bekaert M."/>
        </authorList>
    </citation>
    <scope>NUCLEOTIDE SEQUENCE</scope>
    <source>
        <strain evidence="4">Farmed</strain>
    </source>
</reference>
<feature type="region of interest" description="Disordered" evidence="1">
    <location>
        <begin position="899"/>
        <end position="933"/>
    </location>
</feature>
<gene>
    <name evidence="4" type="ORF">SPHA_17234</name>
</gene>
<feature type="compositionally biased region" description="Polar residues" evidence="1">
    <location>
        <begin position="741"/>
        <end position="760"/>
    </location>
</feature>
<dbReference type="GO" id="GO:0045944">
    <property type="term" value="P:positive regulation of transcription by RNA polymerase II"/>
    <property type="evidence" value="ECO:0007669"/>
    <property type="project" value="InterPro"/>
</dbReference>
<dbReference type="GO" id="GO:0000976">
    <property type="term" value="F:transcription cis-regulatory region binding"/>
    <property type="evidence" value="ECO:0007669"/>
    <property type="project" value="InterPro"/>
</dbReference>
<evidence type="ECO:0000313" key="4">
    <source>
        <dbReference type="EMBL" id="CAE1229290.1"/>
    </source>
</evidence>
<keyword evidence="2" id="KW-0472">Membrane</keyword>
<keyword evidence="2" id="KW-0812">Transmembrane</keyword>
<evidence type="ECO:0000256" key="2">
    <source>
        <dbReference type="SAM" id="Phobius"/>
    </source>
</evidence>
<dbReference type="Proteomes" id="UP000597762">
    <property type="component" value="Unassembled WGS sequence"/>
</dbReference>
<feature type="transmembrane region" description="Helical" evidence="2">
    <location>
        <begin position="154"/>
        <end position="185"/>
    </location>
</feature>
<dbReference type="PANTHER" id="PTHR46664:SF1">
    <property type="entry name" value="ATM INTERACTOR"/>
    <property type="match status" value="1"/>
</dbReference>
<sequence length="1309" mass="148183">MVSSVIKVCPKAEELSVVRVNIPCPVDGCSSVLPHAGSLSIHLSKTHRITENSNGTTSEEKTDADQNAIKQYHCPVQNCVYNVLSKRHFTSKKLLKQHYMKLHADKKHKCAKCGQGFGLERDCRRHQLTCGMIFRCKTCDCPFSKKKISFCNTAFFFSSFLLFSFLSLFFSSFLFFSFLFSLLFFHSFSLLFFFFFSFSLLFFFFFSFLLFLFFLFLFFFLFSFFSFFFSLFLFSFLSLFSLFFFFFLFSFSFPFFSFLFSFLFSLFSFFFFLFSFSFFSFFLFSFFSLFFFLSFLFSLFFSLFLFFFFLSFLFFLFLFSLFFLFFSFFSLFSLFFFLFYFLFSFFSFLFSLFSFFSFLIFYSLFLSFLFSLFSFFLFSLFSFLFSLFFFLFSFSSFLIFYSLFLFSSCFFFLSFFLFFFPDKIVKFCLFFLNFFLSDQTSEIATPNQLLTVPFEKSTSAASVASRSISIQTDRDMAAKNHMTLTSSASLEPVMPYLHNPSHQRPKYCRNIAQTDCTFFANPGRKVNKRLSKNPNYSLQKFTSSTGIQTAVSVPPVKKKSHHNMVGTQTVGDYILTTAMSTAQIPIQRISQGSQVSKQRAQKNYTMESSHTQTMEMQSPRWKKRRRASTTQQGERDEIASPENATDFLLLKTTGTTGEVTDNHTQTNLSNSAPAISTQTHMTCLMNSWANEKSASENCSAFSSQQSTETQTISSVLQHMMVKNVGSLYQMPSAYEQPPHPQTLSFSTLDSNDSTNDNTPCNNDIVGTKSLLEDNMESTMQTEPAICLIYSSLTPEPVPTSLASQESPNSYPSFAANLNQDVDDSNCTSLLNTLTSHHTNNNYECESTTLEPSISQSQSPVSDPGKAKEIVNETSTKLPFRSFIGQNLKNSECSLTSFSSTNSQSSSFHGLESIASQEPEEDKRKHPVHNSSNGSLLCSLVNKDPILSSNATFSDIGDSNDELNYAQMGPFDNERHFASTGTSPLDITDSSLLTFEKGIGTADNNGNTDSFLLRPSKAETDASKLDRQHSNINDITNKSFFHSLGNATETHSQSSKVYMNSSMNTESNASSDHLYLNNSHVGSASNRNKLFNNDKGVATDPCSSHYLGLPSSADMYNVSSNVLTGSPERRTISTCMDDLLDQSRLTLSNASCSSLISTQFAPLVADTEVQTLALDNDFEALLNNSEHSRSSSSVIDMYTQTVEDMLDLFGNTTETQTTVDDTFFPGLEFSDIETQTTAGELDCLENRSLITAGTQTTLSNQNLNRDVEFSDMETQTGFNVCDLDTFLTDSHTQTTFDELEDFLSGLNSQV</sequence>
<feature type="transmembrane region" description="Helical" evidence="2">
    <location>
        <begin position="191"/>
        <end position="220"/>
    </location>
</feature>
<feature type="transmembrane region" description="Helical" evidence="2">
    <location>
        <begin position="307"/>
        <end position="329"/>
    </location>
</feature>
<comment type="caution">
    <text evidence="4">The sequence shown here is derived from an EMBL/GenBank/DDBJ whole genome shotgun (WGS) entry which is preliminary data.</text>
</comment>
<proteinExistence type="predicted"/>
<evidence type="ECO:0000256" key="1">
    <source>
        <dbReference type="SAM" id="MobiDB-lite"/>
    </source>
</evidence>
<feature type="transmembrane region" description="Helical" evidence="2">
    <location>
        <begin position="398"/>
        <end position="420"/>
    </location>
</feature>
<dbReference type="GO" id="GO:0000981">
    <property type="term" value="F:DNA-binding transcription factor activity, RNA polymerase II-specific"/>
    <property type="evidence" value="ECO:0007669"/>
    <property type="project" value="TreeGrafter"/>
</dbReference>
<keyword evidence="2" id="KW-1133">Transmembrane helix</keyword>